<evidence type="ECO:0000313" key="2">
    <source>
        <dbReference type="EMBL" id="CAL1156277.1"/>
    </source>
</evidence>
<reference evidence="2" key="2">
    <citation type="submission" date="2024-04" db="EMBL/GenBank/DDBJ databases">
        <authorList>
            <person name="Chen Y."/>
            <person name="Shah S."/>
            <person name="Dougan E. K."/>
            <person name="Thang M."/>
            <person name="Chan C."/>
        </authorList>
    </citation>
    <scope>NUCLEOTIDE SEQUENCE [LARGE SCALE GENOMIC DNA]</scope>
</reference>
<protein>
    <submittedName>
        <fullName evidence="1">Uncharacterized protein</fullName>
    </submittedName>
</protein>
<dbReference type="EMBL" id="CAMXCT030003181">
    <property type="protein sequence ID" value="CAL4790214.1"/>
    <property type="molecule type" value="Genomic_DNA"/>
</dbReference>
<organism evidence="1">
    <name type="scientific">Cladocopium goreaui</name>
    <dbReference type="NCBI Taxonomy" id="2562237"/>
    <lineage>
        <taxon>Eukaryota</taxon>
        <taxon>Sar</taxon>
        <taxon>Alveolata</taxon>
        <taxon>Dinophyceae</taxon>
        <taxon>Suessiales</taxon>
        <taxon>Symbiodiniaceae</taxon>
        <taxon>Cladocopium</taxon>
    </lineage>
</organism>
<keyword evidence="3" id="KW-1185">Reference proteome</keyword>
<dbReference type="Proteomes" id="UP001152797">
    <property type="component" value="Unassembled WGS sequence"/>
</dbReference>
<comment type="caution">
    <text evidence="1">The sequence shown here is derived from an EMBL/GenBank/DDBJ whole genome shotgun (WGS) entry which is preliminary data.</text>
</comment>
<reference evidence="1" key="1">
    <citation type="submission" date="2022-10" db="EMBL/GenBank/DDBJ databases">
        <authorList>
            <person name="Chen Y."/>
            <person name="Dougan E. K."/>
            <person name="Chan C."/>
            <person name="Rhodes N."/>
            <person name="Thang M."/>
        </authorList>
    </citation>
    <scope>NUCLEOTIDE SEQUENCE</scope>
</reference>
<sequence length="96" mass="10379">MGHGDEPSRHASKHDIEHGDVGAEAKRLHFSGFCDDLAHGDTVPQTPIEVADGEVVDDTPLEQMMSPAKASRRDDSGGVSLLNAIRNIEHLDIEPE</sequence>
<feature type="non-terminal residue" evidence="1">
    <location>
        <position position="96"/>
    </location>
</feature>
<gene>
    <name evidence="1" type="ORF">C1SCF055_LOCUS28817</name>
</gene>
<evidence type="ECO:0000313" key="3">
    <source>
        <dbReference type="Proteomes" id="UP001152797"/>
    </source>
</evidence>
<proteinExistence type="predicted"/>
<dbReference type="EMBL" id="CAMXCT010003181">
    <property type="protein sequence ID" value="CAI4002902.1"/>
    <property type="molecule type" value="Genomic_DNA"/>
</dbReference>
<name>A0A9P1D238_9DINO</name>
<dbReference type="EMBL" id="CAMXCT020003181">
    <property type="protein sequence ID" value="CAL1156277.1"/>
    <property type="molecule type" value="Genomic_DNA"/>
</dbReference>
<evidence type="ECO:0000313" key="1">
    <source>
        <dbReference type="EMBL" id="CAI4002902.1"/>
    </source>
</evidence>
<dbReference type="AlphaFoldDB" id="A0A9P1D238"/>
<accession>A0A9P1D238</accession>